<gene>
    <name evidence="2" type="ORF">MTR62_08185</name>
</gene>
<keyword evidence="1" id="KW-0472">Membrane</keyword>
<sequence length="446" mass="47647">MEAAITLWNLVIDAGLAGCLLLVAKILRSQVTVLQRLFVPSTLLAGLIGFVGGPSVLGWLPFSAWCAQYGGVLICAVFAGLGMTARFPDLDTLIHRTGRMWVFNQIVFLSQWIVGVGFAMVTAHSVFPGLVPAFGLIFPAGFMGGHGTAAGLGVVLQGLGWEDALSLGLTSATIGVFLAMLGGMVIINLFGRQGRLKDVRRFEELDRHFRRGLVALEDRRSIGEETVVAASLHVLSLHVGLLAVITFAAFELASHLSALVSYLSVPVFACCFLLGALMRLVLTRTGMIHYVDERIIGALASCATDFLIFFGVSSIQLAVLLSNTAPFLAIMLIGTALCLVLTMLVAPRVLGDHWAEKAVFSWGWMTGTVALGILLLRVCDPEGQSNALEDYAIAYVPGSIVEILLVSLVPGLVTMGYAPQVLGVLLLAILAILALFQFVIRRPART</sequence>
<protein>
    <recommendedName>
        <fullName evidence="4">Sodium:glutamate symporter</fullName>
    </recommendedName>
</protein>
<dbReference type="PANTHER" id="PTHR36178">
    <property type="entry name" value="SLR0625 PROTEIN"/>
    <property type="match status" value="1"/>
</dbReference>
<keyword evidence="1" id="KW-0812">Transmembrane</keyword>
<dbReference type="Pfam" id="PF03616">
    <property type="entry name" value="Glt_symporter"/>
    <property type="match status" value="1"/>
</dbReference>
<dbReference type="InterPro" id="IPR004445">
    <property type="entry name" value="GltS"/>
</dbReference>
<evidence type="ECO:0000256" key="1">
    <source>
        <dbReference type="SAM" id="Phobius"/>
    </source>
</evidence>
<dbReference type="Proteomes" id="UP001162881">
    <property type="component" value="Unassembled WGS sequence"/>
</dbReference>
<accession>A0ABT0BC85</accession>
<feature type="transmembrane region" description="Helical" evidence="1">
    <location>
        <begin position="262"/>
        <end position="282"/>
    </location>
</feature>
<proteinExistence type="predicted"/>
<keyword evidence="1" id="KW-1133">Transmembrane helix</keyword>
<feature type="transmembrane region" description="Helical" evidence="1">
    <location>
        <begin position="62"/>
        <end position="85"/>
    </location>
</feature>
<feature type="transmembrane region" description="Helical" evidence="1">
    <location>
        <begin position="325"/>
        <end position="346"/>
    </location>
</feature>
<feature type="transmembrane region" description="Helical" evidence="1">
    <location>
        <begin position="227"/>
        <end position="250"/>
    </location>
</feature>
<feature type="transmembrane region" description="Helical" evidence="1">
    <location>
        <begin position="6"/>
        <end position="24"/>
    </location>
</feature>
<feature type="transmembrane region" description="Helical" evidence="1">
    <location>
        <begin position="106"/>
        <end position="127"/>
    </location>
</feature>
<reference evidence="2" key="1">
    <citation type="submission" date="2022-03" db="EMBL/GenBank/DDBJ databases">
        <title>Identification of a novel bacterium isolated from mangrove sediments.</title>
        <authorList>
            <person name="Pan X."/>
        </authorList>
    </citation>
    <scope>NUCLEOTIDE SEQUENCE</scope>
    <source>
        <strain evidence="2">B1949</strain>
    </source>
</reference>
<name>A0ABT0BC85_9SPHN</name>
<evidence type="ECO:0000313" key="3">
    <source>
        <dbReference type="Proteomes" id="UP001162881"/>
    </source>
</evidence>
<feature type="transmembrane region" description="Helical" evidence="1">
    <location>
        <begin position="421"/>
        <end position="440"/>
    </location>
</feature>
<feature type="transmembrane region" description="Helical" evidence="1">
    <location>
        <begin position="391"/>
        <end position="409"/>
    </location>
</feature>
<evidence type="ECO:0000313" key="2">
    <source>
        <dbReference type="EMBL" id="MCJ2182666.1"/>
    </source>
</evidence>
<dbReference type="EMBL" id="JALHLF010000022">
    <property type="protein sequence ID" value="MCJ2182666.1"/>
    <property type="molecule type" value="Genomic_DNA"/>
</dbReference>
<dbReference type="PANTHER" id="PTHR36178:SF1">
    <property type="entry name" value="SODIUM_GLUTAMATE SYMPORTER"/>
    <property type="match status" value="1"/>
</dbReference>
<keyword evidence="3" id="KW-1185">Reference proteome</keyword>
<feature type="transmembrane region" description="Helical" evidence="1">
    <location>
        <begin position="164"/>
        <end position="191"/>
    </location>
</feature>
<feature type="transmembrane region" description="Helical" evidence="1">
    <location>
        <begin position="36"/>
        <end position="56"/>
    </location>
</feature>
<feature type="transmembrane region" description="Helical" evidence="1">
    <location>
        <begin position="294"/>
        <end position="319"/>
    </location>
</feature>
<evidence type="ECO:0008006" key="4">
    <source>
        <dbReference type="Google" id="ProtNLM"/>
    </source>
</evidence>
<organism evidence="2 3">
    <name type="scientific">Novosphingobium organovorum</name>
    <dbReference type="NCBI Taxonomy" id="2930092"/>
    <lineage>
        <taxon>Bacteria</taxon>
        <taxon>Pseudomonadati</taxon>
        <taxon>Pseudomonadota</taxon>
        <taxon>Alphaproteobacteria</taxon>
        <taxon>Sphingomonadales</taxon>
        <taxon>Sphingomonadaceae</taxon>
        <taxon>Novosphingobium</taxon>
    </lineage>
</organism>
<dbReference type="RefSeq" id="WP_244018825.1">
    <property type="nucleotide sequence ID" value="NZ_JALHLF010000022.1"/>
</dbReference>
<feature type="transmembrane region" description="Helical" evidence="1">
    <location>
        <begin position="358"/>
        <end position="379"/>
    </location>
</feature>
<comment type="caution">
    <text evidence="2">The sequence shown here is derived from an EMBL/GenBank/DDBJ whole genome shotgun (WGS) entry which is preliminary data.</text>
</comment>